<name>A0ABR2ZB83_9AGAR</name>
<evidence type="ECO:0000313" key="1">
    <source>
        <dbReference type="EMBL" id="KAL0058826.1"/>
    </source>
</evidence>
<dbReference type="Proteomes" id="UP001437256">
    <property type="component" value="Unassembled WGS sequence"/>
</dbReference>
<sequence>MSNAVGVPIPDQLDETRDRYWLTADEDTTIEYITALWMSAYDASESTSKGVPHSERFEVSADNNVNFEVYDRMNTAFTYWVSRVQLTDGNFDVRDVVDLATREWETTGDASRPTPCDEYWLTADDDETCELVRALWMSLYDTLETIETGMSPLDRFEVASDYNGNFEVYDRLDIRMSYLVS</sequence>
<keyword evidence="2" id="KW-1185">Reference proteome</keyword>
<dbReference type="EMBL" id="JBBXMP010000272">
    <property type="protein sequence ID" value="KAL0058826.1"/>
    <property type="molecule type" value="Genomic_DNA"/>
</dbReference>
<organism evidence="1 2">
    <name type="scientific">Marasmius tenuissimus</name>
    <dbReference type="NCBI Taxonomy" id="585030"/>
    <lineage>
        <taxon>Eukaryota</taxon>
        <taxon>Fungi</taxon>
        <taxon>Dikarya</taxon>
        <taxon>Basidiomycota</taxon>
        <taxon>Agaricomycotina</taxon>
        <taxon>Agaricomycetes</taxon>
        <taxon>Agaricomycetidae</taxon>
        <taxon>Agaricales</taxon>
        <taxon>Marasmiineae</taxon>
        <taxon>Marasmiaceae</taxon>
        <taxon>Marasmius</taxon>
    </lineage>
</organism>
<proteinExistence type="predicted"/>
<gene>
    <name evidence="1" type="ORF">AAF712_014477</name>
</gene>
<comment type="caution">
    <text evidence="1">The sequence shown here is derived from an EMBL/GenBank/DDBJ whole genome shotgun (WGS) entry which is preliminary data.</text>
</comment>
<evidence type="ECO:0000313" key="2">
    <source>
        <dbReference type="Proteomes" id="UP001437256"/>
    </source>
</evidence>
<protein>
    <submittedName>
        <fullName evidence="1">Uncharacterized protein</fullName>
    </submittedName>
</protein>
<accession>A0ABR2ZB83</accession>
<reference evidence="1 2" key="1">
    <citation type="submission" date="2024-05" db="EMBL/GenBank/DDBJ databases">
        <title>A draft genome resource for the thread blight pathogen Marasmius tenuissimus strain MS-2.</title>
        <authorList>
            <person name="Yulfo-Soto G.E."/>
            <person name="Baruah I.K."/>
            <person name="Amoako-Attah I."/>
            <person name="Bukari Y."/>
            <person name="Meinhardt L.W."/>
            <person name="Bailey B.A."/>
            <person name="Cohen S.P."/>
        </authorList>
    </citation>
    <scope>NUCLEOTIDE SEQUENCE [LARGE SCALE GENOMIC DNA]</scope>
    <source>
        <strain evidence="1 2">MS-2</strain>
    </source>
</reference>